<dbReference type="GO" id="GO:0046872">
    <property type="term" value="F:metal ion binding"/>
    <property type="evidence" value="ECO:0007669"/>
    <property type="project" value="InterPro"/>
</dbReference>
<keyword evidence="3" id="KW-1185">Reference proteome</keyword>
<dbReference type="InterPro" id="IPR036724">
    <property type="entry name" value="Cobalamin-bd_sf"/>
</dbReference>
<evidence type="ECO:0000313" key="2">
    <source>
        <dbReference type="EMBL" id="TDL86049.1"/>
    </source>
</evidence>
<dbReference type="EMBL" id="SMZO01000036">
    <property type="protein sequence ID" value="TDL86049.1"/>
    <property type="molecule type" value="Genomic_DNA"/>
</dbReference>
<name>A0A4V3BB84_9RHOB</name>
<evidence type="ECO:0000313" key="3">
    <source>
        <dbReference type="Proteomes" id="UP000294562"/>
    </source>
</evidence>
<dbReference type="Pfam" id="PF02310">
    <property type="entry name" value="B12-binding"/>
    <property type="match status" value="1"/>
</dbReference>
<comment type="caution">
    <text evidence="2">The sequence shown here is derived from an EMBL/GenBank/DDBJ whole genome shotgun (WGS) entry which is preliminary data.</text>
</comment>
<gene>
    <name evidence="2" type="ORF">E2L05_14170</name>
</gene>
<dbReference type="PROSITE" id="PS51332">
    <property type="entry name" value="B12_BINDING"/>
    <property type="match status" value="1"/>
</dbReference>
<dbReference type="GO" id="GO:0031419">
    <property type="term" value="F:cobalamin binding"/>
    <property type="evidence" value="ECO:0007669"/>
    <property type="project" value="InterPro"/>
</dbReference>
<accession>A0A4V3BB84</accession>
<feature type="domain" description="B12-binding" evidence="1">
    <location>
        <begin position="170"/>
        <end position="295"/>
    </location>
</feature>
<proteinExistence type="predicted"/>
<evidence type="ECO:0000259" key="1">
    <source>
        <dbReference type="PROSITE" id="PS51332"/>
    </source>
</evidence>
<reference evidence="2 3" key="1">
    <citation type="submission" date="2019-03" db="EMBL/GenBank/DDBJ databases">
        <title>Rhodobacteraceae bacterium SM1902, a new member of the family Rhodobacteraceae isolated from Yantai.</title>
        <authorList>
            <person name="Sun Y."/>
        </authorList>
    </citation>
    <scope>NUCLEOTIDE SEQUENCE [LARGE SCALE GENOMIC DNA]</scope>
    <source>
        <strain evidence="2 3">SM1902</strain>
    </source>
</reference>
<dbReference type="OrthoDB" id="5498228at2"/>
<dbReference type="SUPFAM" id="SSF52242">
    <property type="entry name" value="Cobalamin (vitamin B12)-binding domain"/>
    <property type="match status" value="1"/>
</dbReference>
<dbReference type="Proteomes" id="UP000294562">
    <property type="component" value="Unassembled WGS sequence"/>
</dbReference>
<dbReference type="InterPro" id="IPR006158">
    <property type="entry name" value="Cobalamin-bd"/>
</dbReference>
<dbReference type="Gene3D" id="3.40.50.280">
    <property type="entry name" value="Cobalamin-binding domain"/>
    <property type="match status" value="1"/>
</dbReference>
<protein>
    <submittedName>
        <fullName evidence="2">Cobalamin B12-binding domain-containing protein</fullName>
    </submittedName>
</protein>
<dbReference type="AlphaFoldDB" id="A0A4V3BB84"/>
<organism evidence="2 3">
    <name type="scientific">Meridianimarinicoccus aquatilis</name>
    <dbReference type="NCBI Taxonomy" id="2552766"/>
    <lineage>
        <taxon>Bacteria</taxon>
        <taxon>Pseudomonadati</taxon>
        <taxon>Pseudomonadota</taxon>
        <taxon>Alphaproteobacteria</taxon>
        <taxon>Rhodobacterales</taxon>
        <taxon>Paracoccaceae</taxon>
        <taxon>Meridianimarinicoccus</taxon>
    </lineage>
</organism>
<dbReference type="CDD" id="cd02065">
    <property type="entry name" value="B12-binding_like"/>
    <property type="match status" value="1"/>
</dbReference>
<sequence>MCPMALTLFEACATLWVSGFGASEEALHAPDKEVCVLKLRPMSEQTRQSPKIAAAVVASHVLASLKGRPGSRPRRTAIRPCETLLTTLIDASLGSHFDSRATVAAMCERDVSINDIADFYVPTAARRLGRAWIENDISFAQVTVASGRLQEMLGALVRANDFVSLDERAAPNVLVVSLEGDHHTIGWKLVAVQLRRLGACAHAVLDIKPHDAADTIQQASYDLVLVSSSRPSVLEQIDELTAVLHDRMVDVPPIVLGGIVVDLLEDPPDRTDIVAVTNCLETALSMRKRKSTAGL</sequence>